<sequence>MQECRYGLQDTFRHFLQRLRCYTALELENGCPLSKFFIRERIQVERDQGNKIVTEIPNCNALSGNNKSTGKDRSLSRCTIFTESSRLGHSHKRKFWMPRATRVRCKYLNWMKPVDHLSFPWGNDIIHLCLENTR</sequence>
<dbReference type="EMBL" id="BGPR01006103">
    <property type="protein sequence ID" value="GBN16098.1"/>
    <property type="molecule type" value="Genomic_DNA"/>
</dbReference>
<comment type="caution">
    <text evidence="1">The sequence shown here is derived from an EMBL/GenBank/DDBJ whole genome shotgun (WGS) entry which is preliminary data.</text>
</comment>
<proteinExistence type="predicted"/>
<protein>
    <submittedName>
        <fullName evidence="1">Uncharacterized protein</fullName>
    </submittedName>
</protein>
<dbReference type="Proteomes" id="UP000499080">
    <property type="component" value="Unassembled WGS sequence"/>
</dbReference>
<evidence type="ECO:0000313" key="2">
    <source>
        <dbReference type="Proteomes" id="UP000499080"/>
    </source>
</evidence>
<accession>A0A4Y2LN14</accession>
<dbReference type="AlphaFoldDB" id="A0A4Y2LN14"/>
<keyword evidence="2" id="KW-1185">Reference proteome</keyword>
<organism evidence="1 2">
    <name type="scientific">Araneus ventricosus</name>
    <name type="common">Orbweaver spider</name>
    <name type="synonym">Epeira ventricosa</name>
    <dbReference type="NCBI Taxonomy" id="182803"/>
    <lineage>
        <taxon>Eukaryota</taxon>
        <taxon>Metazoa</taxon>
        <taxon>Ecdysozoa</taxon>
        <taxon>Arthropoda</taxon>
        <taxon>Chelicerata</taxon>
        <taxon>Arachnida</taxon>
        <taxon>Araneae</taxon>
        <taxon>Araneomorphae</taxon>
        <taxon>Entelegynae</taxon>
        <taxon>Araneoidea</taxon>
        <taxon>Araneidae</taxon>
        <taxon>Araneus</taxon>
    </lineage>
</organism>
<gene>
    <name evidence="1" type="ORF">AVEN_44767_1</name>
</gene>
<evidence type="ECO:0000313" key="1">
    <source>
        <dbReference type="EMBL" id="GBN16098.1"/>
    </source>
</evidence>
<reference evidence="1 2" key="1">
    <citation type="journal article" date="2019" name="Sci. Rep.">
        <title>Orb-weaving spider Araneus ventricosus genome elucidates the spidroin gene catalogue.</title>
        <authorList>
            <person name="Kono N."/>
            <person name="Nakamura H."/>
            <person name="Ohtoshi R."/>
            <person name="Moran D.A.P."/>
            <person name="Shinohara A."/>
            <person name="Yoshida Y."/>
            <person name="Fujiwara M."/>
            <person name="Mori M."/>
            <person name="Tomita M."/>
            <person name="Arakawa K."/>
        </authorList>
    </citation>
    <scope>NUCLEOTIDE SEQUENCE [LARGE SCALE GENOMIC DNA]</scope>
</reference>
<name>A0A4Y2LN14_ARAVE</name>